<keyword evidence="1" id="KW-0732">Signal</keyword>
<reference evidence="2 3" key="1">
    <citation type="journal article" date="2010" name="Science">
        <title>Genomic comparison of the ants Camponotus floridanus and Harpegnathos saltator.</title>
        <authorList>
            <person name="Bonasio R."/>
            <person name="Zhang G."/>
            <person name="Ye C."/>
            <person name="Mutti N.S."/>
            <person name="Fang X."/>
            <person name="Qin N."/>
            <person name="Donahue G."/>
            <person name="Yang P."/>
            <person name="Li Q."/>
            <person name="Li C."/>
            <person name="Zhang P."/>
            <person name="Huang Z."/>
            <person name="Berger S.L."/>
            <person name="Reinberg D."/>
            <person name="Wang J."/>
            <person name="Liebig J."/>
        </authorList>
    </citation>
    <scope>NUCLEOTIDE SEQUENCE [LARGE SCALE GENOMIC DNA]</scope>
    <source>
        <strain evidence="3">C129</strain>
    </source>
</reference>
<feature type="chain" id="PRO_5003156602" evidence="1">
    <location>
        <begin position="20"/>
        <end position="156"/>
    </location>
</feature>
<gene>
    <name evidence="2" type="ORF">EAG_01055</name>
</gene>
<evidence type="ECO:0000313" key="3">
    <source>
        <dbReference type="Proteomes" id="UP000000311"/>
    </source>
</evidence>
<protein>
    <submittedName>
        <fullName evidence="2">Uncharacterized protein</fullName>
    </submittedName>
</protein>
<organism evidence="3">
    <name type="scientific">Camponotus floridanus</name>
    <name type="common">Florida carpenter ant</name>
    <dbReference type="NCBI Taxonomy" id="104421"/>
    <lineage>
        <taxon>Eukaryota</taxon>
        <taxon>Metazoa</taxon>
        <taxon>Ecdysozoa</taxon>
        <taxon>Arthropoda</taxon>
        <taxon>Hexapoda</taxon>
        <taxon>Insecta</taxon>
        <taxon>Pterygota</taxon>
        <taxon>Neoptera</taxon>
        <taxon>Endopterygota</taxon>
        <taxon>Hymenoptera</taxon>
        <taxon>Apocrita</taxon>
        <taxon>Aculeata</taxon>
        <taxon>Formicoidea</taxon>
        <taxon>Formicidae</taxon>
        <taxon>Formicinae</taxon>
        <taxon>Camponotus</taxon>
    </lineage>
</organism>
<evidence type="ECO:0000313" key="2">
    <source>
        <dbReference type="EMBL" id="EFN69315.1"/>
    </source>
</evidence>
<dbReference type="EMBL" id="GL438234">
    <property type="protein sequence ID" value="EFN69315.1"/>
    <property type="molecule type" value="Genomic_DNA"/>
</dbReference>
<sequence>MMLLRTFWWLVCTSSVTLGAQRGKELGSDGKGTAVAIDIPLRRSENSVVEWARSPFPPPLPIVPVSTAMLHTLAARDAWRDCILDPRDEITPMAYDGIEAFLHIKIVDKHIGSLHFEALQSSCIQDNLATHICRNPKWRGAWERKRANTRLTRGRM</sequence>
<keyword evidence="3" id="KW-1185">Reference proteome</keyword>
<accession>E2AB39</accession>
<name>E2AB39_CAMFO</name>
<proteinExistence type="predicted"/>
<dbReference type="Proteomes" id="UP000000311">
    <property type="component" value="Unassembled WGS sequence"/>
</dbReference>
<dbReference type="AlphaFoldDB" id="E2AB39"/>
<evidence type="ECO:0000256" key="1">
    <source>
        <dbReference type="SAM" id="SignalP"/>
    </source>
</evidence>
<feature type="signal peptide" evidence="1">
    <location>
        <begin position="1"/>
        <end position="19"/>
    </location>
</feature>
<dbReference type="InParanoid" id="E2AB39"/>